<comment type="caution">
    <text evidence="1">The sequence shown here is derived from an EMBL/GenBank/DDBJ whole genome shotgun (WGS) entry which is preliminary data.</text>
</comment>
<protein>
    <submittedName>
        <fullName evidence="1">Uncharacterized protein</fullName>
    </submittedName>
</protein>
<dbReference type="AlphaFoldDB" id="A0A087MFQ1"/>
<reference evidence="1 2" key="2">
    <citation type="journal article" date="2015" name="Stand. Genomic Sci.">
        <title>High quality draft genomic sequence of Arenimonas donghaensis DSM 18148(T).</title>
        <authorList>
            <person name="Chen F."/>
            <person name="Wang H."/>
            <person name="Cao Y."/>
            <person name="Li X."/>
            <person name="Wang G."/>
        </authorList>
    </citation>
    <scope>NUCLEOTIDE SEQUENCE [LARGE SCALE GENOMIC DNA]</scope>
    <source>
        <strain evidence="1 2">HO3-R19</strain>
    </source>
</reference>
<evidence type="ECO:0000313" key="1">
    <source>
        <dbReference type="EMBL" id="KFL35704.1"/>
    </source>
</evidence>
<dbReference type="OrthoDB" id="7576954at2"/>
<dbReference type="RefSeq" id="WP_034225796.1">
    <property type="nucleotide sequence ID" value="NZ_AVCJ01000050.1"/>
</dbReference>
<accession>A0A087MFQ1</accession>
<organism evidence="1 2">
    <name type="scientific">Arenimonas donghaensis DSM 18148 = HO3-R19</name>
    <dbReference type="NCBI Taxonomy" id="1121014"/>
    <lineage>
        <taxon>Bacteria</taxon>
        <taxon>Pseudomonadati</taxon>
        <taxon>Pseudomonadota</taxon>
        <taxon>Gammaproteobacteria</taxon>
        <taxon>Lysobacterales</taxon>
        <taxon>Lysobacteraceae</taxon>
        <taxon>Arenimonas</taxon>
    </lineage>
</organism>
<sequence length="163" mass="18275">MSAEKEREYAELNAFVDMYATHFMKIGPADPMHPTNVGRHMVATLGKSKALVGLRQAASDAVEALQDFDHQQVEVLDSALKRAGIVTLTELRRRHSRKYKSILKRGSVRNEAEYYLIAAVMNDCSDSLDSQEIDRLNSILSNFEKAADQSFKPTSSALLDSRR</sequence>
<gene>
    <name evidence="1" type="ORF">N788_08175</name>
</gene>
<proteinExistence type="predicted"/>
<keyword evidence="2" id="KW-1185">Reference proteome</keyword>
<dbReference type="Proteomes" id="UP000029085">
    <property type="component" value="Unassembled WGS sequence"/>
</dbReference>
<name>A0A087MFQ1_9GAMM</name>
<evidence type="ECO:0000313" key="2">
    <source>
        <dbReference type="Proteomes" id="UP000029085"/>
    </source>
</evidence>
<dbReference type="EMBL" id="AVCJ01000050">
    <property type="protein sequence ID" value="KFL35704.1"/>
    <property type="molecule type" value="Genomic_DNA"/>
</dbReference>
<reference evidence="2" key="1">
    <citation type="submission" date="2013-08" db="EMBL/GenBank/DDBJ databases">
        <title>Genome sequencing of Arenimonas donghaensis.</title>
        <authorList>
            <person name="Chen F."/>
            <person name="Wang G."/>
        </authorList>
    </citation>
    <scope>NUCLEOTIDE SEQUENCE [LARGE SCALE GENOMIC DNA]</scope>
    <source>
        <strain evidence="2">HO3-R19</strain>
    </source>
</reference>